<dbReference type="STRING" id="86259.A0A4Z1NQ61"/>
<accession>A0A4Z1NQ61</accession>
<evidence type="ECO:0000313" key="10">
    <source>
        <dbReference type="Proteomes" id="UP000298493"/>
    </source>
</evidence>
<dbReference type="InterPro" id="IPR036522">
    <property type="entry name" value="MoaC_sf"/>
</dbReference>
<dbReference type="EMBL" id="SNSC02000015">
    <property type="protein sequence ID" value="TID18106.1"/>
    <property type="molecule type" value="Genomic_DNA"/>
</dbReference>
<keyword evidence="10" id="KW-1185">Reference proteome</keyword>
<protein>
    <recommendedName>
        <fullName evidence="3">cyclic pyranopterin monophosphate synthase</fullName>
        <ecNumber evidence="3">4.6.1.17</ecNumber>
    </recommendedName>
</protein>
<gene>
    <name evidence="9" type="ORF">E6O75_ATG10751</name>
</gene>
<comment type="catalytic activity">
    <reaction evidence="1">
        <text>(8S)-3',8-cyclo-7,8-dihydroguanosine 5'-triphosphate = cyclic pyranopterin phosphate + diphosphate</text>
        <dbReference type="Rhea" id="RHEA:49580"/>
        <dbReference type="ChEBI" id="CHEBI:33019"/>
        <dbReference type="ChEBI" id="CHEBI:59648"/>
        <dbReference type="ChEBI" id="CHEBI:131766"/>
        <dbReference type="EC" id="4.6.1.17"/>
    </reaction>
</comment>
<feature type="coiled-coil region" evidence="6">
    <location>
        <begin position="904"/>
        <end position="938"/>
    </location>
</feature>
<dbReference type="GO" id="GO:0061799">
    <property type="term" value="F:cyclic pyranopterin monophosphate synthase activity"/>
    <property type="evidence" value="ECO:0007669"/>
    <property type="project" value="UniProtKB-EC"/>
</dbReference>
<comment type="pathway">
    <text evidence="2">Cofactor biosynthesis; molybdopterin biosynthesis.</text>
</comment>
<comment type="caution">
    <text evidence="9">The sequence shown here is derived from an EMBL/GenBank/DDBJ whole genome shotgun (WGS) entry which is preliminary data.</text>
</comment>
<dbReference type="PANTHER" id="PTHR22960">
    <property type="entry name" value="MOLYBDOPTERIN COFACTOR SYNTHESIS PROTEIN A"/>
    <property type="match status" value="1"/>
</dbReference>
<keyword evidence="4" id="KW-0501">Molybdenum cofactor biosynthesis</keyword>
<evidence type="ECO:0000256" key="4">
    <source>
        <dbReference type="ARBA" id="ARBA00023150"/>
    </source>
</evidence>
<dbReference type="GO" id="GO:0061798">
    <property type="term" value="F:GTP 3',8'-cyclase activity"/>
    <property type="evidence" value="ECO:0007669"/>
    <property type="project" value="TreeGrafter"/>
</dbReference>
<keyword evidence="6" id="KW-0175">Coiled coil</keyword>
<dbReference type="UniPathway" id="UPA00344"/>
<dbReference type="InterPro" id="IPR047594">
    <property type="entry name" value="MoaC_bact/euk"/>
</dbReference>
<feature type="compositionally biased region" description="Basic and acidic residues" evidence="7">
    <location>
        <begin position="316"/>
        <end position="337"/>
    </location>
</feature>
<dbReference type="EC" id="4.6.1.17" evidence="3"/>
<dbReference type="Gene3D" id="3.30.70.640">
    <property type="entry name" value="Molybdopterin cofactor biosynthesis C (MoaC) domain"/>
    <property type="match status" value="1"/>
</dbReference>
<evidence type="ECO:0000256" key="7">
    <source>
        <dbReference type="SAM" id="MobiDB-lite"/>
    </source>
</evidence>
<evidence type="ECO:0000256" key="5">
    <source>
        <dbReference type="ARBA" id="ARBA00023239"/>
    </source>
</evidence>
<dbReference type="Pfam" id="PF01967">
    <property type="entry name" value="MoaC"/>
    <property type="match status" value="1"/>
</dbReference>
<reference evidence="9 10" key="1">
    <citation type="submission" date="2019-04" db="EMBL/GenBank/DDBJ databases">
        <title>High contiguity whole genome sequence and gene annotation resource for two Venturia nashicola isolates.</title>
        <authorList>
            <person name="Prokchorchik M."/>
            <person name="Won K."/>
            <person name="Lee Y."/>
            <person name="Choi E.D."/>
            <person name="Segonzac C."/>
            <person name="Sohn K.H."/>
        </authorList>
    </citation>
    <scope>NUCLEOTIDE SEQUENCE [LARGE SCALE GENOMIC DNA]</scope>
    <source>
        <strain evidence="9 10">PRI2</strain>
    </source>
</reference>
<feature type="region of interest" description="Disordered" evidence="7">
    <location>
        <begin position="267"/>
        <end position="395"/>
    </location>
</feature>
<feature type="domain" description="Molybdopterin cofactor biosynthesis C (MoaC)" evidence="8">
    <location>
        <begin position="1154"/>
        <end position="1330"/>
    </location>
</feature>
<dbReference type="CDD" id="cd01420">
    <property type="entry name" value="MoaC_PE"/>
    <property type="match status" value="1"/>
</dbReference>
<name>A0A4Z1NQ61_9PEZI</name>
<feature type="region of interest" description="Disordered" evidence="7">
    <location>
        <begin position="843"/>
        <end position="879"/>
    </location>
</feature>
<sequence>MSQVQEAVAEMGQRRRDLVARAGKDPAIILPVPEPAGITATTIPEVAAPKPQQPREIFNGNRHDAREYEDPFHISKMLLHRAGKERVERAMRGVYRGNRRLRDEFEPSLVSWRQELYAIALAISDRFEERKKGEHVLESYMSRCSDIFARIRYIDVGIKQLKHAVHTAKMARKAYMNSPARGRAERAALQAAEGRQPTALRRAQAIMAIEKTVKSLLYHKLPDWRAEISTFQQNLTGIPLQRGTVHICFGLQDKVYARVPGRVPGIVPAGEPAGEPAREPAGEPGIVPAGEPAREPAGEPAREPAGEPGIVPAGEPAREPAGEPAREPAGEPAREPAGEPGIVPAGEPAGEPGIVHGIVPAGEPARVPAGEPARVPAGEPARVPAGEPAGEPPRVPPRVPAISPSIVPATSPARVPLSRKRLKRKVWGMQLDLNRLLKHDLPSWRAEIGLAPYDPAKGLPDARATHMHFRPQSQVPADAKLPDVDGCKDRIGMARESIRLHILVYIQTAIDLLESELAMWSREVHAIEERRPPGTLTSSVFALKSVYSRGAISHVSRESDHERLYTLEAYKRRFKRNLTSTFGFGTYSELDQLRFEDVSDVAKRIAAFSRIYNLVKRQRLRYGADIAEEPRKLSESEAQQWKDGVASLLANHQMLPLPEIPGVTSDLIADALRRGESRTSLMRTLLEMLSLRRRATEDGQISDVEHDFAARFRDASVTRWRRDFKVAMRNLYGFGRDYSIINSLDYEDLCFAKQRRLLFWKLSDMTRKGHTCFRIYNVKTTEAARSEMARWKLATKLQLRTSFGPGEYSDVDDVSMKTFCHDQRRSGFLLGLFRRLIHRQSMEASTSRLPQQQHDQNPETQPKVKLRPDERARKRRAQATSLVIKIETQRRGDDTLNSKQADVESEMERKQNAILQELREAKNKVTTEIEDYEVLRKQIAIEMMQAQYREKERKGGKMKARRVGRQMIEKLRALQVLRLARSNQAQSIALTKEKEAVESGPFFYEHRAKGEEAVAETNTTPQHDPDTLEATSSLTDPSVAQPETPFRLENEREEAMCRLRKLLLGKNHAQEARNVTETSEATMAHVKEQRDEKFIVTTTTFKPTESKWAPVRQTIDPDESATTGLTKEPNVEARQYRQSHGHLTHLTQSGSAHMVNITPKTSTHRLAVAIGTVSFSSAETLGLVRSAALKKGDVLGVTRIAGIQAAKLCPMIIPLCHPIAISGVEVDVTVVDAVSASQEGREQSQSQTKQEDKGWFHPPSSSHSLTATSIPLEYGGIHVVARVDCVGPTGVEMEALTAVMGACLTVIDMIKAVDRSASIGGVKVVRKMGGRSGDWVDEAYVDK</sequence>
<evidence type="ECO:0000256" key="6">
    <source>
        <dbReference type="SAM" id="Coils"/>
    </source>
</evidence>
<evidence type="ECO:0000256" key="2">
    <source>
        <dbReference type="ARBA" id="ARBA00005046"/>
    </source>
</evidence>
<feature type="region of interest" description="Disordered" evidence="7">
    <location>
        <begin position="1012"/>
        <end position="1045"/>
    </location>
</feature>
<proteinExistence type="predicted"/>
<feature type="compositionally biased region" description="Polar residues" evidence="7">
    <location>
        <begin position="1029"/>
        <end position="1038"/>
    </location>
</feature>
<dbReference type="InterPro" id="IPR050105">
    <property type="entry name" value="MoCo_biosynth_MoaA/MoaC"/>
</dbReference>
<dbReference type="PANTHER" id="PTHR22960:SF0">
    <property type="entry name" value="MOLYBDENUM COFACTOR BIOSYNTHESIS PROTEIN 1"/>
    <property type="match status" value="1"/>
</dbReference>
<evidence type="ECO:0000259" key="8">
    <source>
        <dbReference type="Pfam" id="PF01967"/>
    </source>
</evidence>
<evidence type="ECO:0000256" key="1">
    <source>
        <dbReference type="ARBA" id="ARBA00001637"/>
    </source>
</evidence>
<feature type="region of interest" description="Disordered" evidence="7">
    <location>
        <begin position="1236"/>
        <end position="1262"/>
    </location>
</feature>
<feature type="compositionally biased region" description="Basic and acidic residues" evidence="7">
    <location>
        <begin position="292"/>
        <end position="305"/>
    </location>
</feature>
<dbReference type="SUPFAM" id="SSF55040">
    <property type="entry name" value="Molybdenum cofactor biosynthesis protein C, MoaC"/>
    <property type="match status" value="2"/>
</dbReference>
<feature type="compositionally biased region" description="Polar residues" evidence="7">
    <location>
        <begin position="843"/>
        <end position="860"/>
    </location>
</feature>
<keyword evidence="5" id="KW-0456">Lyase</keyword>
<organism evidence="9 10">
    <name type="scientific">Venturia nashicola</name>
    <dbReference type="NCBI Taxonomy" id="86259"/>
    <lineage>
        <taxon>Eukaryota</taxon>
        <taxon>Fungi</taxon>
        <taxon>Dikarya</taxon>
        <taxon>Ascomycota</taxon>
        <taxon>Pezizomycotina</taxon>
        <taxon>Dothideomycetes</taxon>
        <taxon>Pleosporomycetidae</taxon>
        <taxon>Venturiales</taxon>
        <taxon>Venturiaceae</taxon>
        <taxon>Venturia</taxon>
    </lineage>
</organism>
<evidence type="ECO:0000256" key="3">
    <source>
        <dbReference type="ARBA" id="ARBA00012575"/>
    </source>
</evidence>
<dbReference type="Proteomes" id="UP000298493">
    <property type="component" value="Unassembled WGS sequence"/>
</dbReference>
<dbReference type="GO" id="GO:0006777">
    <property type="term" value="P:Mo-molybdopterin cofactor biosynthetic process"/>
    <property type="evidence" value="ECO:0007669"/>
    <property type="project" value="UniProtKB-KW"/>
</dbReference>
<evidence type="ECO:0000313" key="9">
    <source>
        <dbReference type="EMBL" id="TID18106.1"/>
    </source>
</evidence>
<dbReference type="InterPro" id="IPR002820">
    <property type="entry name" value="Mopterin_CF_biosynth-C_dom"/>
</dbReference>